<comment type="catalytic activity">
    <reaction evidence="7">
        <text>Couples ATP hydrolysis with the unwinding of duplex DNA by translocating in the 3'-5' direction.</text>
        <dbReference type="EC" id="5.6.2.4"/>
    </reaction>
</comment>
<comment type="similarity">
    <text evidence="1">Belongs to the helicase family. RAD25/XPB subfamily.</text>
</comment>
<dbReference type="GO" id="GO:0003677">
    <property type="term" value="F:DNA binding"/>
    <property type="evidence" value="ECO:0007669"/>
    <property type="project" value="InterPro"/>
</dbReference>
<dbReference type="GO" id="GO:0043138">
    <property type="term" value="F:3'-5' DNA helicase activity"/>
    <property type="evidence" value="ECO:0007669"/>
    <property type="project" value="UniProtKB-EC"/>
</dbReference>
<evidence type="ECO:0000256" key="9">
    <source>
        <dbReference type="ARBA" id="ARBA00048988"/>
    </source>
</evidence>
<evidence type="ECO:0000256" key="1">
    <source>
        <dbReference type="ARBA" id="ARBA00006637"/>
    </source>
</evidence>
<evidence type="ECO:0000256" key="6">
    <source>
        <dbReference type="ARBA" id="ARBA00023235"/>
    </source>
</evidence>
<keyword evidence="5" id="KW-0067">ATP-binding</keyword>
<evidence type="ECO:0000256" key="8">
    <source>
        <dbReference type="ARBA" id="ARBA00034808"/>
    </source>
</evidence>
<dbReference type="InterPro" id="IPR032438">
    <property type="entry name" value="ERCC3_RAD25_C"/>
</dbReference>
<accession>A0A7G9Z8I4</accession>
<dbReference type="PANTHER" id="PTHR11274">
    <property type="entry name" value="RAD25/XP-B DNA REPAIR HELICASE"/>
    <property type="match status" value="1"/>
</dbReference>
<feature type="domain" description="Helicase C-terminal" evidence="11">
    <location>
        <begin position="417"/>
        <end position="567"/>
    </location>
</feature>
<keyword evidence="3" id="KW-0378">Hydrolase</keyword>
<dbReference type="Gene3D" id="3.40.50.300">
    <property type="entry name" value="P-loop containing nucleotide triphosphate hydrolases"/>
    <property type="match status" value="2"/>
</dbReference>
<dbReference type="PROSITE" id="PS51192">
    <property type="entry name" value="HELICASE_ATP_BIND_1"/>
    <property type="match status" value="1"/>
</dbReference>
<gene>
    <name evidence="12" type="ORF">CBNJMBCK_00011</name>
</gene>
<keyword evidence="4" id="KW-0347">Helicase</keyword>
<organism evidence="12">
    <name type="scientific">Candidatus Methanophaga sp. ANME-1 ERB7</name>
    <dbReference type="NCBI Taxonomy" id="2759913"/>
    <lineage>
        <taxon>Archaea</taxon>
        <taxon>Methanobacteriati</taxon>
        <taxon>Methanobacteriota</taxon>
        <taxon>Stenosarchaea group</taxon>
        <taxon>Methanomicrobia</taxon>
        <taxon>Candidatus Methanophagales</taxon>
        <taxon>Candidatus Methanophagaceae</taxon>
        <taxon>Candidatus Methanophaga</taxon>
    </lineage>
</organism>
<dbReference type="Pfam" id="PF13625">
    <property type="entry name" value="Helicase_C_3"/>
    <property type="match status" value="1"/>
</dbReference>
<dbReference type="InterPro" id="IPR050615">
    <property type="entry name" value="ATP-dep_DNA_Helicase"/>
</dbReference>
<dbReference type="PROSITE" id="PS51194">
    <property type="entry name" value="HELICASE_CTER"/>
    <property type="match status" value="1"/>
</dbReference>
<dbReference type="SMART" id="SM00490">
    <property type="entry name" value="HELICc"/>
    <property type="match status" value="1"/>
</dbReference>
<dbReference type="Pfam" id="PF16203">
    <property type="entry name" value="ERCC3_RAD25_C"/>
    <property type="match status" value="1"/>
</dbReference>
<dbReference type="PRINTS" id="PR00851">
    <property type="entry name" value="XRODRMPGMNTB"/>
</dbReference>
<dbReference type="InterPro" id="IPR001650">
    <property type="entry name" value="Helicase_C-like"/>
</dbReference>
<protein>
    <recommendedName>
        <fullName evidence="8">DNA 3'-5' helicase</fullName>
        <ecNumber evidence="8">5.6.2.4</ecNumber>
    </recommendedName>
</protein>
<dbReference type="PANTHER" id="PTHR11274:SF0">
    <property type="entry name" value="GENERAL TRANSCRIPTION AND DNA REPAIR FACTOR IIH HELICASE SUBUNIT XPB"/>
    <property type="match status" value="1"/>
</dbReference>
<dbReference type="EC" id="5.6.2.4" evidence="8"/>
<dbReference type="CDD" id="cd18789">
    <property type="entry name" value="SF2_C_XPB"/>
    <property type="match status" value="1"/>
</dbReference>
<dbReference type="AlphaFoldDB" id="A0A7G9Z8I4"/>
<evidence type="ECO:0000256" key="5">
    <source>
        <dbReference type="ARBA" id="ARBA00022840"/>
    </source>
</evidence>
<dbReference type="Pfam" id="PF04851">
    <property type="entry name" value="ResIII"/>
    <property type="match status" value="1"/>
</dbReference>
<evidence type="ECO:0000256" key="3">
    <source>
        <dbReference type="ARBA" id="ARBA00022801"/>
    </source>
</evidence>
<keyword evidence="2" id="KW-0547">Nucleotide-binding</keyword>
<reference evidence="12" key="1">
    <citation type="submission" date="2020-06" db="EMBL/GenBank/DDBJ databases">
        <title>Unique genomic features of the anaerobic methanotrophic archaea.</title>
        <authorList>
            <person name="Chadwick G.L."/>
            <person name="Skennerton C.T."/>
            <person name="Laso-Perez R."/>
            <person name="Leu A.O."/>
            <person name="Speth D.R."/>
            <person name="Yu H."/>
            <person name="Morgan-Lang C."/>
            <person name="Hatzenpichler R."/>
            <person name="Goudeau D."/>
            <person name="Malmstrom R."/>
            <person name="Brazelton W.J."/>
            <person name="Woyke T."/>
            <person name="Hallam S.J."/>
            <person name="Tyson G.W."/>
            <person name="Wegener G."/>
            <person name="Boetius A."/>
            <person name="Orphan V."/>
        </authorList>
    </citation>
    <scope>NUCLEOTIDE SEQUENCE</scope>
</reference>
<dbReference type="GO" id="GO:0005524">
    <property type="term" value="F:ATP binding"/>
    <property type="evidence" value="ECO:0007669"/>
    <property type="project" value="UniProtKB-KW"/>
</dbReference>
<dbReference type="NCBIfam" id="NF045503">
    <property type="entry name" value="repair_heli_XPB"/>
    <property type="match status" value="1"/>
</dbReference>
<dbReference type="InterPro" id="IPR027417">
    <property type="entry name" value="P-loop_NTPase"/>
</dbReference>
<dbReference type="SUPFAM" id="SSF52540">
    <property type="entry name" value="P-loop containing nucleoside triphosphate hydrolases"/>
    <property type="match status" value="2"/>
</dbReference>
<keyword evidence="6" id="KW-0413">Isomerase</keyword>
<evidence type="ECO:0000259" key="11">
    <source>
        <dbReference type="PROSITE" id="PS51194"/>
    </source>
</evidence>
<evidence type="ECO:0000256" key="4">
    <source>
        <dbReference type="ARBA" id="ARBA00022806"/>
    </source>
</evidence>
<dbReference type="InterPro" id="IPR032830">
    <property type="entry name" value="XPB/Ssl2_N"/>
</dbReference>
<evidence type="ECO:0000259" key="10">
    <source>
        <dbReference type="PROSITE" id="PS51192"/>
    </source>
</evidence>
<evidence type="ECO:0000313" key="12">
    <source>
        <dbReference type="EMBL" id="QNO56568.1"/>
    </source>
</evidence>
<sequence length="567" mass="64371">MTAQDYDPLIVQGDKTILLEVDNPRYEDARDAIIRFAELIKSPEHVHTYKITNLSLWNAAAAGMRASQIISALASFSRYEVPENVITDITDYISRYGRLKLEKLNDAVVLRSDDEILMQEVIRNKKIMCHLTEEQIDAKTVVVKLGARGYIKKALTDIGFPAEDLVGYVKGELLPVQLLSTTRRGLPFSLRKYQIEAVDSFYAGGSAAGGSGVVVLPCGAGKTVVGMGVMAKLETNTLIVTTSTVASRQWRTELLDKTNLEEDEIGEYGAERKEIKPITIATYQILTYRPRKSEEEDNFPHFHLFDERNWGLIIYDEVHLLPAPVFRVTAELQAMRRLGLTATLVREDGRERDVFSLIGPKKYDALWKELEQQGWIAEAVCNEIRLKMDDEHRLQYALAPDRNKYRIAAENPRKYVTARQIVEYHRKQGDRILVIGTYLDQLERMAEMLNAKLLTGKTPNRERMQLYDDFRSGEEDVMVVSKVANFAVDLPDANVAVQISGTFGSRQEEAQRLGRLLRPKSDGAQAFFYTLVSKDTKDQDFAAKRQLFLTEQGYRYVIKDDFGECST</sequence>
<name>A0A7G9Z8I4_9EURY</name>
<dbReference type="InterPro" id="IPR014001">
    <property type="entry name" value="Helicase_ATP-bd"/>
</dbReference>
<comment type="catalytic activity">
    <reaction evidence="9">
        <text>ATP + H2O = ADP + phosphate + H(+)</text>
        <dbReference type="Rhea" id="RHEA:13065"/>
        <dbReference type="ChEBI" id="CHEBI:15377"/>
        <dbReference type="ChEBI" id="CHEBI:15378"/>
        <dbReference type="ChEBI" id="CHEBI:30616"/>
        <dbReference type="ChEBI" id="CHEBI:43474"/>
        <dbReference type="ChEBI" id="CHEBI:456216"/>
        <dbReference type="EC" id="5.6.2.4"/>
    </reaction>
</comment>
<dbReference type="GO" id="GO:0016787">
    <property type="term" value="F:hydrolase activity"/>
    <property type="evidence" value="ECO:0007669"/>
    <property type="project" value="UniProtKB-KW"/>
</dbReference>
<dbReference type="EMBL" id="MT631660">
    <property type="protein sequence ID" value="QNO56568.1"/>
    <property type="molecule type" value="Genomic_DNA"/>
</dbReference>
<proteinExistence type="inferred from homology"/>
<dbReference type="SMART" id="SM00487">
    <property type="entry name" value="DEXDc"/>
    <property type="match status" value="1"/>
</dbReference>
<evidence type="ECO:0000256" key="7">
    <source>
        <dbReference type="ARBA" id="ARBA00034617"/>
    </source>
</evidence>
<feature type="domain" description="Helicase ATP-binding" evidence="10">
    <location>
        <begin position="203"/>
        <end position="362"/>
    </location>
</feature>
<evidence type="ECO:0000256" key="2">
    <source>
        <dbReference type="ARBA" id="ARBA00022741"/>
    </source>
</evidence>
<dbReference type="InterPro" id="IPR006935">
    <property type="entry name" value="Helicase/UvrB_N"/>
</dbReference>